<sequence length="56" mass="6719">MNGQILVKRLQRLHGPYLRAIYAHAHYPPYEVPIEDANDQQRFALIERVLWYGRQL</sequence>
<dbReference type="EMBL" id="FR687359">
    <property type="protein sequence ID" value="CBW75202.1"/>
    <property type="molecule type" value="Genomic_DNA"/>
</dbReference>
<reference evidence="1 2" key="1">
    <citation type="journal article" date="2011" name="J. Bacteriol.">
        <title>Complete genome sequence of Burkholderia rhizoxinica, an endosymbiont of Rhizopus microsporus.</title>
        <authorList>
            <person name="Lackner G."/>
            <person name="Moebius N."/>
            <person name="Partida-Martinez L."/>
            <person name="Hertweck C."/>
        </authorList>
    </citation>
    <scope>NUCLEOTIDE SEQUENCE [LARGE SCALE GENOMIC DNA]</scope>
    <source>
        <strain evidence="2">DSM 19002 / CIP 109453 / HKI 454</strain>
    </source>
</reference>
<name>E5ARH0_MYCRK</name>
<protein>
    <submittedName>
        <fullName evidence="1">Uncharacterized protein</fullName>
    </submittedName>
</protein>
<evidence type="ECO:0000313" key="2">
    <source>
        <dbReference type="Proteomes" id="UP000007437"/>
    </source>
</evidence>
<dbReference type="AlphaFoldDB" id="E5ARH0"/>
<dbReference type="HOGENOM" id="CLU_3005399_0_0_4"/>
<proteinExistence type="predicted"/>
<dbReference type="MEROPS" id="S24.001"/>
<dbReference type="Proteomes" id="UP000007437">
    <property type="component" value="Chromosome"/>
</dbReference>
<accession>E5ARH0</accession>
<gene>
    <name evidence="1" type="ordered locus">RBRH_01618</name>
</gene>
<evidence type="ECO:0000313" key="1">
    <source>
        <dbReference type="EMBL" id="CBW75202.1"/>
    </source>
</evidence>
<dbReference type="KEGG" id="brh:RBRH_01618"/>
<organism evidence="1 2">
    <name type="scientific">Mycetohabitans rhizoxinica (strain DSM 19002 / CIP 109453 / HKI 454)</name>
    <name type="common">Paraburkholderia rhizoxinica</name>
    <dbReference type="NCBI Taxonomy" id="882378"/>
    <lineage>
        <taxon>Bacteria</taxon>
        <taxon>Pseudomonadati</taxon>
        <taxon>Pseudomonadota</taxon>
        <taxon>Betaproteobacteria</taxon>
        <taxon>Burkholderiales</taxon>
        <taxon>Burkholderiaceae</taxon>
        <taxon>Mycetohabitans</taxon>
    </lineage>
</organism>